<protein>
    <submittedName>
        <fullName evidence="1">Uncharacterized protein</fullName>
    </submittedName>
</protein>
<proteinExistence type="predicted"/>
<gene>
    <name evidence="1" type="ORF">L9F63_001140</name>
</gene>
<name>A0AAD8A541_DIPPU</name>
<reference evidence="1" key="2">
    <citation type="submission" date="2023-05" db="EMBL/GenBank/DDBJ databases">
        <authorList>
            <person name="Fouks B."/>
        </authorList>
    </citation>
    <scope>NUCLEOTIDE SEQUENCE</scope>
    <source>
        <strain evidence="1">Stay&amp;Tobe</strain>
        <tissue evidence="1">Testes</tissue>
    </source>
</reference>
<feature type="non-terminal residue" evidence="1">
    <location>
        <position position="60"/>
    </location>
</feature>
<evidence type="ECO:0000313" key="2">
    <source>
        <dbReference type="Proteomes" id="UP001233999"/>
    </source>
</evidence>
<evidence type="ECO:0000313" key="1">
    <source>
        <dbReference type="EMBL" id="KAJ9592320.1"/>
    </source>
</evidence>
<accession>A0AAD8A541</accession>
<comment type="caution">
    <text evidence="1">The sequence shown here is derived from an EMBL/GenBank/DDBJ whole genome shotgun (WGS) entry which is preliminary data.</text>
</comment>
<sequence>KEEKGLEEDQWMDREGWRLSRSATTFGCNSPVLLRSSFPVVSVVENFINDGLTSVFTSNV</sequence>
<dbReference type="AlphaFoldDB" id="A0AAD8A541"/>
<dbReference type="EMBL" id="JASPKZ010003841">
    <property type="protein sequence ID" value="KAJ9592320.1"/>
    <property type="molecule type" value="Genomic_DNA"/>
</dbReference>
<feature type="non-terminal residue" evidence="1">
    <location>
        <position position="1"/>
    </location>
</feature>
<keyword evidence="2" id="KW-1185">Reference proteome</keyword>
<organism evidence="1 2">
    <name type="scientific">Diploptera punctata</name>
    <name type="common">Pacific beetle cockroach</name>
    <dbReference type="NCBI Taxonomy" id="6984"/>
    <lineage>
        <taxon>Eukaryota</taxon>
        <taxon>Metazoa</taxon>
        <taxon>Ecdysozoa</taxon>
        <taxon>Arthropoda</taxon>
        <taxon>Hexapoda</taxon>
        <taxon>Insecta</taxon>
        <taxon>Pterygota</taxon>
        <taxon>Neoptera</taxon>
        <taxon>Polyneoptera</taxon>
        <taxon>Dictyoptera</taxon>
        <taxon>Blattodea</taxon>
        <taxon>Blaberoidea</taxon>
        <taxon>Blaberidae</taxon>
        <taxon>Diplopterinae</taxon>
        <taxon>Diploptera</taxon>
    </lineage>
</organism>
<dbReference type="Proteomes" id="UP001233999">
    <property type="component" value="Unassembled WGS sequence"/>
</dbReference>
<reference evidence="1" key="1">
    <citation type="journal article" date="2023" name="IScience">
        <title>Live-bearing cockroach genome reveals convergent evolutionary mechanisms linked to viviparity in insects and beyond.</title>
        <authorList>
            <person name="Fouks B."/>
            <person name="Harrison M.C."/>
            <person name="Mikhailova A.A."/>
            <person name="Marchal E."/>
            <person name="English S."/>
            <person name="Carruthers M."/>
            <person name="Jennings E.C."/>
            <person name="Chiamaka E.L."/>
            <person name="Frigard R.A."/>
            <person name="Pippel M."/>
            <person name="Attardo G.M."/>
            <person name="Benoit J.B."/>
            <person name="Bornberg-Bauer E."/>
            <person name="Tobe S.S."/>
        </authorList>
    </citation>
    <scope>NUCLEOTIDE SEQUENCE</scope>
    <source>
        <strain evidence="1">Stay&amp;Tobe</strain>
    </source>
</reference>